<accession>A0A3M7P4J8</accession>
<keyword evidence="3" id="KW-1185">Reference proteome</keyword>
<dbReference type="EMBL" id="REGN01013385">
    <property type="protein sequence ID" value="RMZ93992.1"/>
    <property type="molecule type" value="Genomic_DNA"/>
</dbReference>
<dbReference type="PROSITE" id="PS00107">
    <property type="entry name" value="PROTEIN_KINASE_ATP"/>
    <property type="match status" value="1"/>
</dbReference>
<organism evidence="2 3">
    <name type="scientific">Brachionus plicatilis</name>
    <name type="common">Marine rotifer</name>
    <name type="synonym">Brachionus muelleri</name>
    <dbReference type="NCBI Taxonomy" id="10195"/>
    <lineage>
        <taxon>Eukaryota</taxon>
        <taxon>Metazoa</taxon>
        <taxon>Spiralia</taxon>
        <taxon>Gnathifera</taxon>
        <taxon>Rotifera</taxon>
        <taxon>Eurotatoria</taxon>
        <taxon>Monogononta</taxon>
        <taxon>Pseudotrocha</taxon>
        <taxon>Ploima</taxon>
        <taxon>Brachionidae</taxon>
        <taxon>Brachionus</taxon>
    </lineage>
</organism>
<evidence type="ECO:0000313" key="3">
    <source>
        <dbReference type="Proteomes" id="UP000276133"/>
    </source>
</evidence>
<name>A0A3M7P4J8_BRAPC</name>
<keyword evidence="1" id="KW-0067">ATP-binding</keyword>
<keyword evidence="2" id="KW-0808">Transferase</keyword>
<feature type="non-terminal residue" evidence="2">
    <location>
        <position position="94"/>
    </location>
</feature>
<evidence type="ECO:0000313" key="2">
    <source>
        <dbReference type="EMBL" id="RMZ93992.1"/>
    </source>
</evidence>
<reference evidence="2 3" key="1">
    <citation type="journal article" date="2018" name="Sci. Rep.">
        <title>Genomic signatures of local adaptation to the degree of environmental predictability in rotifers.</title>
        <authorList>
            <person name="Franch-Gras L."/>
            <person name="Hahn C."/>
            <person name="Garcia-Roger E.M."/>
            <person name="Carmona M.J."/>
            <person name="Serra M."/>
            <person name="Gomez A."/>
        </authorList>
    </citation>
    <scope>NUCLEOTIDE SEQUENCE [LARGE SCALE GENOMIC DNA]</scope>
    <source>
        <strain evidence="2">HYR1</strain>
    </source>
</reference>
<dbReference type="AlphaFoldDB" id="A0A3M7P4J8"/>
<dbReference type="OrthoDB" id="1668230at2759"/>
<protein>
    <submittedName>
        <fullName evidence="2">Testis-specific serine threonine-kinase 3-like</fullName>
    </submittedName>
</protein>
<sequence length="94" mass="10803">MLSESETYLSELNKLSQFKYESEEKVVKDVQNGRYYKSLVLTDRAVLAQHKIVLKETLGRGCYSKVKEAFDLSKLRPVAVKIIDCSKAPKDFQE</sequence>
<dbReference type="SUPFAM" id="SSF56112">
    <property type="entry name" value="Protein kinase-like (PK-like)"/>
    <property type="match status" value="1"/>
</dbReference>
<keyword evidence="2" id="KW-0418">Kinase</keyword>
<keyword evidence="1" id="KW-0547">Nucleotide-binding</keyword>
<proteinExistence type="predicted"/>
<dbReference type="InterPro" id="IPR011009">
    <property type="entry name" value="Kinase-like_dom_sf"/>
</dbReference>
<dbReference type="InterPro" id="IPR017441">
    <property type="entry name" value="Protein_kinase_ATP_BS"/>
</dbReference>
<dbReference type="GO" id="GO:0005524">
    <property type="term" value="F:ATP binding"/>
    <property type="evidence" value="ECO:0007669"/>
    <property type="project" value="UniProtKB-UniRule"/>
</dbReference>
<dbReference type="Gene3D" id="3.30.200.20">
    <property type="entry name" value="Phosphorylase Kinase, domain 1"/>
    <property type="match status" value="1"/>
</dbReference>
<gene>
    <name evidence="2" type="ORF">BpHYR1_020979</name>
</gene>
<dbReference type="GO" id="GO:0016301">
    <property type="term" value="F:kinase activity"/>
    <property type="evidence" value="ECO:0007669"/>
    <property type="project" value="UniProtKB-KW"/>
</dbReference>
<feature type="binding site" evidence="1">
    <location>
        <position position="81"/>
    </location>
    <ligand>
        <name>ATP</name>
        <dbReference type="ChEBI" id="CHEBI:30616"/>
    </ligand>
</feature>
<evidence type="ECO:0000256" key="1">
    <source>
        <dbReference type="PROSITE-ProRule" id="PRU10141"/>
    </source>
</evidence>
<comment type="caution">
    <text evidence="2">The sequence shown here is derived from an EMBL/GenBank/DDBJ whole genome shotgun (WGS) entry which is preliminary data.</text>
</comment>
<dbReference type="Proteomes" id="UP000276133">
    <property type="component" value="Unassembled WGS sequence"/>
</dbReference>